<dbReference type="GO" id="GO:0030490">
    <property type="term" value="P:maturation of SSU-rRNA"/>
    <property type="evidence" value="ECO:0007669"/>
    <property type="project" value="TreeGrafter"/>
</dbReference>
<dbReference type="GO" id="GO:0030515">
    <property type="term" value="F:snoRNA binding"/>
    <property type="evidence" value="ECO:0007669"/>
    <property type="project" value="TreeGrafter"/>
</dbReference>
<name>A0A6N2KG93_SALVM</name>
<organism evidence="4">
    <name type="scientific">Salix viminalis</name>
    <name type="common">Common osier</name>
    <name type="synonym">Basket willow</name>
    <dbReference type="NCBI Taxonomy" id="40686"/>
    <lineage>
        <taxon>Eukaryota</taxon>
        <taxon>Viridiplantae</taxon>
        <taxon>Streptophyta</taxon>
        <taxon>Embryophyta</taxon>
        <taxon>Tracheophyta</taxon>
        <taxon>Spermatophyta</taxon>
        <taxon>Magnoliopsida</taxon>
        <taxon>eudicotyledons</taxon>
        <taxon>Gunneridae</taxon>
        <taxon>Pentapetalae</taxon>
        <taxon>rosids</taxon>
        <taxon>fabids</taxon>
        <taxon>Malpighiales</taxon>
        <taxon>Salicaceae</taxon>
        <taxon>Saliceae</taxon>
        <taxon>Salix</taxon>
    </lineage>
</organism>
<gene>
    <name evidence="4" type="ORF">SVIM_LOCUS40634</name>
</gene>
<dbReference type="EMBL" id="CAADRP010000147">
    <property type="protein sequence ID" value="VFU23933.1"/>
    <property type="molecule type" value="Genomic_DNA"/>
</dbReference>
<dbReference type="Pfam" id="PF04003">
    <property type="entry name" value="Utp12"/>
    <property type="match status" value="1"/>
</dbReference>
<dbReference type="InterPro" id="IPR051570">
    <property type="entry name" value="TBC1_cilium_biogenesis"/>
</dbReference>
<protein>
    <recommendedName>
        <fullName evidence="3">Small-subunit processome Utp12 domain-containing protein</fullName>
    </recommendedName>
</protein>
<evidence type="ECO:0000313" key="4">
    <source>
        <dbReference type="EMBL" id="VFU23933.1"/>
    </source>
</evidence>
<accession>A0A6N2KG93</accession>
<reference evidence="4" key="1">
    <citation type="submission" date="2019-03" db="EMBL/GenBank/DDBJ databases">
        <authorList>
            <person name="Mank J."/>
            <person name="Almeida P."/>
        </authorList>
    </citation>
    <scope>NUCLEOTIDE SEQUENCE</scope>
    <source>
        <strain evidence="4">78183</strain>
    </source>
</reference>
<evidence type="ECO:0000256" key="1">
    <source>
        <dbReference type="ARBA" id="ARBA00022574"/>
    </source>
</evidence>
<evidence type="ECO:0000259" key="3">
    <source>
        <dbReference type="Pfam" id="PF04003"/>
    </source>
</evidence>
<sequence>MPLDVAEVELQRIAEHQEENTTGNVTEYQPNVVMLGLSPSNYVLRAFTNIHTNDLEQALLALPFSDGLKLLSYFKDWTSNPDKVELVCRVTTVLLQTHYNQLVTTPAARPVLTLLKDILYERVKESKDTLGFNLAAMDHLKIRCTL</sequence>
<keyword evidence="2" id="KW-0677">Repeat</keyword>
<feature type="domain" description="Small-subunit processome Utp12" evidence="3">
    <location>
        <begin position="40"/>
        <end position="141"/>
    </location>
</feature>
<dbReference type="PANTHER" id="PTHR19853">
    <property type="entry name" value="WD REPEAT CONTAINING PROTEIN 3 WDR3"/>
    <property type="match status" value="1"/>
</dbReference>
<dbReference type="PANTHER" id="PTHR19853:SF0">
    <property type="entry name" value="WD REPEAT-CONTAINING PROTEIN 3"/>
    <property type="match status" value="1"/>
</dbReference>
<dbReference type="AlphaFoldDB" id="A0A6N2KG93"/>
<dbReference type="InterPro" id="IPR007148">
    <property type="entry name" value="SSU_processome_Utp12"/>
</dbReference>
<proteinExistence type="predicted"/>
<keyword evidence="1" id="KW-0853">WD repeat</keyword>
<dbReference type="GO" id="GO:0034388">
    <property type="term" value="C:Pwp2p-containing subcomplex of 90S preribosome"/>
    <property type="evidence" value="ECO:0007669"/>
    <property type="project" value="TreeGrafter"/>
</dbReference>
<dbReference type="GO" id="GO:0032040">
    <property type="term" value="C:small-subunit processome"/>
    <property type="evidence" value="ECO:0007669"/>
    <property type="project" value="TreeGrafter"/>
</dbReference>
<evidence type="ECO:0000256" key="2">
    <source>
        <dbReference type="ARBA" id="ARBA00022737"/>
    </source>
</evidence>